<comment type="caution">
    <text evidence="7">The sequence shown here is derived from an EMBL/GenBank/DDBJ whole genome shotgun (WGS) entry which is preliminary data.</text>
</comment>
<evidence type="ECO:0000256" key="3">
    <source>
        <dbReference type="ARBA" id="ARBA00022630"/>
    </source>
</evidence>
<sequence>ISSVAMANFDVVVVGIGGHGSAALYHLAKRGFKVLGLEQFSIAHDLGSSHGHSRIIRLQYHEHPDYVPLLRRAYELWHKLEAESGQVALFLERNQLLYTTGCLEFADKANADSVFANALRSAMEHGLEHEVLSSEEANARFPGFHIPSNFMALYQPQGGILSPEKCIKAHVERAVQHGATVHTEEKVLAWHVLPSGNVEVRTAKGAYTASKLVVTAGAWIPQLVPELQGIAAVQRQVIGWFEVSDHEAFSTDNFPVFILEDETLGEYYGFPEFDGLPGMKIGKFYHLYEPCEQPDNLTRIITSADEEVLRAAVKKYFPKADGKMCKAVACMFTNTPDKRFIVDFHPEHPQVVLCSACSGHGYKFCSVIGEILADLVVKGSTALNIDLHRISKSRKATRDIAGSLSR</sequence>
<dbReference type="GO" id="GO:0050660">
    <property type="term" value="F:flavin adenine dinucleotide binding"/>
    <property type="evidence" value="ECO:0007669"/>
    <property type="project" value="InterPro"/>
</dbReference>
<reference evidence="7 8" key="1">
    <citation type="journal article" date="2012" name="Genome Biol.">
        <title>The genome of the polar eukaryotic microalga coccomyxa subellipsoidea reveals traits of cold adaptation.</title>
        <authorList>
            <person name="Blanc G."/>
            <person name="Agarkova I."/>
            <person name="Grimwood J."/>
            <person name="Kuo A."/>
            <person name="Brueggeman A."/>
            <person name="Dunigan D."/>
            <person name="Gurnon J."/>
            <person name="Ladunga I."/>
            <person name="Lindquist E."/>
            <person name="Lucas S."/>
            <person name="Pangilinan J."/>
            <person name="Proschold T."/>
            <person name="Salamov A."/>
            <person name="Schmutz J."/>
            <person name="Weeks D."/>
            <person name="Yamada T."/>
            <person name="Claverie J.M."/>
            <person name="Grigoriev I."/>
            <person name="Van Etten J."/>
            <person name="Lomsadze A."/>
            <person name="Borodovsky M."/>
        </authorList>
    </citation>
    <scope>NUCLEOTIDE SEQUENCE [LARGE SCALE GENOMIC DNA]</scope>
    <source>
        <strain evidence="7 8">C-169</strain>
    </source>
</reference>
<comment type="similarity">
    <text evidence="2">Belongs to the MSOX/MTOX family.</text>
</comment>
<dbReference type="Pfam" id="PF01266">
    <property type="entry name" value="DAO"/>
    <property type="match status" value="1"/>
</dbReference>
<protein>
    <submittedName>
        <fullName evidence="7">Sarcosine oxidase</fullName>
    </submittedName>
</protein>
<dbReference type="EMBL" id="AGSI01000019">
    <property type="protein sequence ID" value="EIE19446.1"/>
    <property type="molecule type" value="Genomic_DNA"/>
</dbReference>
<name>I0YM27_COCSC</name>
<keyword evidence="5" id="KW-0560">Oxidoreductase</keyword>
<dbReference type="KEGG" id="csl:COCSUDRAFT_19555"/>
<keyword evidence="4" id="KW-0274">FAD</keyword>
<gene>
    <name evidence="7" type="ORF">COCSUDRAFT_19555</name>
</gene>
<dbReference type="STRING" id="574566.I0YM27"/>
<dbReference type="InterPro" id="IPR006076">
    <property type="entry name" value="FAD-dep_OxRdtase"/>
</dbReference>
<dbReference type="OrthoDB" id="424974at2759"/>
<dbReference type="PANTHER" id="PTHR10961">
    <property type="entry name" value="PEROXISOMAL SARCOSINE OXIDASE"/>
    <property type="match status" value="1"/>
</dbReference>
<organism evidence="7 8">
    <name type="scientific">Coccomyxa subellipsoidea (strain C-169)</name>
    <name type="common">Green microalga</name>
    <dbReference type="NCBI Taxonomy" id="574566"/>
    <lineage>
        <taxon>Eukaryota</taxon>
        <taxon>Viridiplantae</taxon>
        <taxon>Chlorophyta</taxon>
        <taxon>core chlorophytes</taxon>
        <taxon>Trebouxiophyceae</taxon>
        <taxon>Trebouxiophyceae incertae sedis</taxon>
        <taxon>Coccomyxaceae</taxon>
        <taxon>Coccomyxa</taxon>
        <taxon>Coccomyxa subellipsoidea</taxon>
    </lineage>
</organism>
<dbReference type="Proteomes" id="UP000007264">
    <property type="component" value="Unassembled WGS sequence"/>
</dbReference>
<dbReference type="InterPro" id="IPR045170">
    <property type="entry name" value="MTOX"/>
</dbReference>
<dbReference type="GeneID" id="17037414"/>
<dbReference type="eggNOG" id="KOG2820">
    <property type="taxonomic scope" value="Eukaryota"/>
</dbReference>
<evidence type="ECO:0000313" key="8">
    <source>
        <dbReference type="Proteomes" id="UP000007264"/>
    </source>
</evidence>
<dbReference type="NCBIfam" id="NF008425">
    <property type="entry name" value="PRK11259.1"/>
    <property type="match status" value="1"/>
</dbReference>
<accession>I0YM27</accession>
<evidence type="ECO:0000256" key="2">
    <source>
        <dbReference type="ARBA" id="ARBA00010989"/>
    </source>
</evidence>
<feature type="domain" description="FAD dependent oxidoreductase" evidence="6">
    <location>
        <begin position="10"/>
        <end position="375"/>
    </location>
</feature>
<dbReference type="Gene3D" id="3.50.50.60">
    <property type="entry name" value="FAD/NAD(P)-binding domain"/>
    <property type="match status" value="1"/>
</dbReference>
<comment type="cofactor">
    <cofactor evidence="1">
        <name>FAD</name>
        <dbReference type="ChEBI" id="CHEBI:57692"/>
    </cofactor>
</comment>
<evidence type="ECO:0000256" key="4">
    <source>
        <dbReference type="ARBA" id="ARBA00022827"/>
    </source>
</evidence>
<dbReference type="GO" id="GO:0008115">
    <property type="term" value="F:sarcosine oxidase activity"/>
    <property type="evidence" value="ECO:0007669"/>
    <property type="project" value="TreeGrafter"/>
</dbReference>
<evidence type="ECO:0000313" key="7">
    <source>
        <dbReference type="EMBL" id="EIE19446.1"/>
    </source>
</evidence>
<dbReference type="SUPFAM" id="SSF51905">
    <property type="entry name" value="FAD/NAD(P)-binding domain"/>
    <property type="match status" value="1"/>
</dbReference>
<dbReference type="RefSeq" id="XP_005643990.1">
    <property type="nucleotide sequence ID" value="XM_005643933.1"/>
</dbReference>
<keyword evidence="3" id="KW-0285">Flavoprotein</keyword>
<dbReference type="AlphaFoldDB" id="I0YM27"/>
<dbReference type="PANTHER" id="PTHR10961:SF7">
    <property type="entry name" value="FAD DEPENDENT OXIDOREDUCTASE DOMAIN-CONTAINING PROTEIN"/>
    <property type="match status" value="1"/>
</dbReference>
<keyword evidence="8" id="KW-1185">Reference proteome</keyword>
<dbReference type="Gene3D" id="3.30.9.10">
    <property type="entry name" value="D-Amino Acid Oxidase, subunit A, domain 2"/>
    <property type="match status" value="1"/>
</dbReference>
<evidence type="ECO:0000256" key="5">
    <source>
        <dbReference type="ARBA" id="ARBA00023002"/>
    </source>
</evidence>
<evidence type="ECO:0000256" key="1">
    <source>
        <dbReference type="ARBA" id="ARBA00001974"/>
    </source>
</evidence>
<dbReference type="InterPro" id="IPR036188">
    <property type="entry name" value="FAD/NAD-bd_sf"/>
</dbReference>
<dbReference type="SUPFAM" id="SSF54373">
    <property type="entry name" value="FAD-linked reductases, C-terminal domain"/>
    <property type="match status" value="1"/>
</dbReference>
<feature type="non-terminal residue" evidence="7">
    <location>
        <position position="1"/>
    </location>
</feature>
<evidence type="ECO:0000259" key="6">
    <source>
        <dbReference type="Pfam" id="PF01266"/>
    </source>
</evidence>
<proteinExistence type="inferred from homology"/>